<accession>A0ABY5X9A8</accession>
<name>A0ABY5X9A8_ERWPY</name>
<feature type="domain" description="Tc toxin complex TcA C-terminal TcB-binding" evidence="2">
    <location>
        <begin position="916"/>
        <end position="1132"/>
    </location>
</feature>
<gene>
    <name evidence="4" type="ORF">NYP84_01685</name>
</gene>
<evidence type="ECO:0000259" key="2">
    <source>
        <dbReference type="Pfam" id="PF18276"/>
    </source>
</evidence>
<evidence type="ECO:0000313" key="5">
    <source>
        <dbReference type="Proteomes" id="UP001058553"/>
    </source>
</evidence>
<reference evidence="4" key="1">
    <citation type="submission" date="2022-07" db="EMBL/GenBank/DDBJ databases">
        <title>Genetic diversity of Erwinia pyrifoliae.</title>
        <authorList>
            <person name="Park D.S."/>
            <person name="Ham H."/>
        </authorList>
    </citation>
    <scope>NUCLEOTIDE SEQUENCE</scope>
    <source>
        <strain evidence="4">CP201486</strain>
    </source>
</reference>
<dbReference type="InterPro" id="IPR046839">
    <property type="entry name" value="ABC_toxin_N"/>
</dbReference>
<dbReference type="InterPro" id="IPR040840">
    <property type="entry name" value="TcA_TcB_BD"/>
</dbReference>
<dbReference type="Proteomes" id="UP001058553">
    <property type="component" value="Chromosome"/>
</dbReference>
<feature type="coiled-coil region" evidence="1">
    <location>
        <begin position="903"/>
        <end position="937"/>
    </location>
</feature>
<dbReference type="EMBL" id="CP103445">
    <property type="protein sequence ID" value="UWS33948.1"/>
    <property type="molecule type" value="Genomic_DNA"/>
</dbReference>
<keyword evidence="5" id="KW-1185">Reference proteome</keyword>
<evidence type="ECO:0000313" key="4">
    <source>
        <dbReference type="EMBL" id="UWS33948.1"/>
    </source>
</evidence>
<organism evidence="4 5">
    <name type="scientific">Erwinia pyrifoliae</name>
    <dbReference type="NCBI Taxonomy" id="79967"/>
    <lineage>
        <taxon>Bacteria</taxon>
        <taxon>Pseudomonadati</taxon>
        <taxon>Pseudomonadota</taxon>
        <taxon>Gammaproteobacteria</taxon>
        <taxon>Enterobacterales</taxon>
        <taxon>Erwiniaceae</taxon>
        <taxon>Erwinia</taxon>
    </lineage>
</organism>
<evidence type="ECO:0000259" key="3">
    <source>
        <dbReference type="Pfam" id="PF20220"/>
    </source>
</evidence>
<feature type="coiled-coil region" evidence="1">
    <location>
        <begin position="1061"/>
        <end position="1095"/>
    </location>
</feature>
<protein>
    <submittedName>
        <fullName evidence="4">Insecticidal toxin complex protein TcaB (Toxin complex protein)</fullName>
    </submittedName>
</protein>
<keyword evidence="1" id="KW-0175">Coiled coil</keyword>
<sequence length="1210" mass="135446">MSVTLFNKNLKEARRDALVNHYLATHDFSSLPKGSSVKNADDLYEYLLLDTKISDAVTTSRLTEATSSLQLFIHRALEGYDGELAKGASALLAKDTFLDNWDKYNKRYNIWAGKEKLRFYAANYVDPTLRSNKTELFKQLEEHLSQGKFSETQVVQAFNSYLSDYHRYANITHLSVGNGPEEKVKYISAKANGKYYWRMVTLGEGYKPIKWGEWQPLPTAIDKALNDDVVVAWHENKITCGWNSIESIRLSDGKAQDAVFNHIWKMNCDNTWVYFSHAEKRFDTTPRTGMTTGHCRLEFRWKEEVDGLYEKVNGVLIYDLERNRVTLTIDDTHIIFHPDVQVFINNLSMSYESKKTIPWTGEVKIELKKRAGGKVLEAFTATLCPLSDGFYGYIKEGFVTRNSFREFSVTSSTATTNEYFSGQYPLSDLFTLECQSLFAKAGYWYYKNAAGDINMGGDALSGPYGQYLWEIFFHIPFLIATRFATERRFDDAERWYKYIFNSAGYRDRNGKLLTNEKKNTRYWNCLPLEQDIAWDSFAAVPASTDPDVIASADPMHYKLAVFMGTLDLLIARGDAAYRTLERDTLTEAKMYYVQAQQLLGPRPDIRTTSSWDNPMLYIAAKGIAPPATRTAEPQTFSRWLKAGDSRGMGDGNFLPPCNDVLLAYWDKLDIRLWNLRHNLSLDGQPLNLPLFATLADPAGLHRQQQGGDGAKYEVRPSDKSTTGWRYPLLADHARSATGLLTQFGNSLLSALERRDAEQLTLLLQTQQIAVLAQQQGIAGKNLDSLRASLESLQLSRTSAELRKTHYANLVNGDLSPAEQSGLTLRSNARTLQLLSQVPALAGGLLSALPNTFGLANGGGDLGAPFHAQAQILQAMAGASDQSAVINDITAGYQRRAEEWGLQRDIADREIGQLDAQIDSLKAQIAMQQKQIALTETESAHAQQLYKLQSSRFTSQALYNWMVSRLSTLYYQMYDATIPVCMQARTALTRELGEDKAHGLFRTAVWSDLYQGLLAGEGLTTELQKLNNVWLQYGALGLEATRTVSLAALRGEETGSLSAAVAKVLSHQNDSAENGILKLENQIFSAQLDMSKLKLEQDYGATSNNKKLRIKSIAVTLPTLLGPYQDIAATLSVGNETATLSHGLQDSGRFITNLEDSRFQPFEGLDVTSVKAPLTLSIFSVKEADDAAAANQRAIVENLSDIIFHIRYIMR</sequence>
<proteinExistence type="predicted"/>
<evidence type="ECO:0000256" key="1">
    <source>
        <dbReference type="SAM" id="Coils"/>
    </source>
</evidence>
<dbReference type="Pfam" id="PF20220">
    <property type="entry name" value="ABC_toxin_N"/>
    <property type="match status" value="1"/>
</dbReference>
<dbReference type="RefSeq" id="WP_259826058.1">
    <property type="nucleotide sequence ID" value="NZ_CP103445.1"/>
</dbReference>
<dbReference type="Pfam" id="PF18276">
    <property type="entry name" value="TcA_TcB_BD"/>
    <property type="match status" value="1"/>
</dbReference>
<feature type="domain" description="ABC toxin N-terminal" evidence="3">
    <location>
        <begin position="9"/>
        <end position="141"/>
    </location>
</feature>